<protein>
    <recommendedName>
        <fullName evidence="4 12">Lysozyme</fullName>
        <ecNumber evidence="4 12">3.2.1.17</ecNumber>
    </recommendedName>
</protein>
<organism evidence="14 15">
    <name type="scientific">Planobispora rosea</name>
    <dbReference type="NCBI Taxonomy" id="35762"/>
    <lineage>
        <taxon>Bacteria</taxon>
        <taxon>Bacillati</taxon>
        <taxon>Actinomycetota</taxon>
        <taxon>Actinomycetes</taxon>
        <taxon>Streptosporangiales</taxon>
        <taxon>Streptosporangiaceae</taxon>
        <taxon>Planobispora</taxon>
    </lineage>
</organism>
<dbReference type="GO" id="GO:0016052">
    <property type="term" value="P:carbohydrate catabolic process"/>
    <property type="evidence" value="ECO:0007669"/>
    <property type="project" value="TreeGrafter"/>
</dbReference>
<gene>
    <name evidence="14" type="ORF">Pro02_28360</name>
</gene>
<evidence type="ECO:0000256" key="8">
    <source>
        <dbReference type="ARBA" id="ARBA00022801"/>
    </source>
</evidence>
<keyword evidence="15" id="KW-1185">Reference proteome</keyword>
<dbReference type="InterPro" id="IPR018077">
    <property type="entry name" value="Glyco_hydro_fam25_subgr"/>
</dbReference>
<dbReference type="AlphaFoldDB" id="A0A8J3RZY1"/>
<evidence type="ECO:0000256" key="9">
    <source>
        <dbReference type="ARBA" id="ARBA00023157"/>
    </source>
</evidence>
<dbReference type="SUPFAM" id="SSF51445">
    <property type="entry name" value="(Trans)glycosidases"/>
    <property type="match status" value="1"/>
</dbReference>
<dbReference type="InterPro" id="IPR017853">
    <property type="entry name" value="GH"/>
</dbReference>
<name>A0A8J3RZY1_PLARO</name>
<keyword evidence="5" id="KW-0964">Secreted</keyword>
<evidence type="ECO:0000256" key="3">
    <source>
        <dbReference type="ARBA" id="ARBA00010646"/>
    </source>
</evidence>
<evidence type="ECO:0000256" key="6">
    <source>
        <dbReference type="ARBA" id="ARBA00022529"/>
    </source>
</evidence>
<dbReference type="Gene3D" id="3.20.20.80">
    <property type="entry name" value="Glycosidases"/>
    <property type="match status" value="1"/>
</dbReference>
<dbReference type="InterPro" id="IPR008270">
    <property type="entry name" value="Glyco_hydro_25_AS"/>
</dbReference>
<comment type="similarity">
    <text evidence="3 12">Belongs to the glycosyl hydrolase 25 family.</text>
</comment>
<dbReference type="PROSITE" id="PS51904">
    <property type="entry name" value="GLYCOSYL_HYDROL_F25_2"/>
    <property type="match status" value="1"/>
</dbReference>
<comment type="function">
    <text evidence="11">This enzyme has both lysozyme (acetylmuramidase) and diacetylmuramidase activities.</text>
</comment>
<keyword evidence="6" id="KW-0929">Antimicrobial</keyword>
<dbReference type="CDD" id="cd06412">
    <property type="entry name" value="GH25_CH-type"/>
    <property type="match status" value="1"/>
</dbReference>
<evidence type="ECO:0000256" key="12">
    <source>
        <dbReference type="RuleBase" id="RU361176"/>
    </source>
</evidence>
<dbReference type="PANTHER" id="PTHR34135">
    <property type="entry name" value="LYSOZYME"/>
    <property type="match status" value="1"/>
</dbReference>
<reference evidence="14" key="1">
    <citation type="submission" date="2021-01" db="EMBL/GenBank/DDBJ databases">
        <title>Whole genome shotgun sequence of Planobispora rosea NBRC 15558.</title>
        <authorList>
            <person name="Komaki H."/>
            <person name="Tamura T."/>
        </authorList>
    </citation>
    <scope>NUCLEOTIDE SEQUENCE</scope>
    <source>
        <strain evidence="14">NBRC 15558</strain>
    </source>
</reference>
<dbReference type="GO" id="GO:0005576">
    <property type="term" value="C:extracellular region"/>
    <property type="evidence" value="ECO:0007669"/>
    <property type="project" value="UniProtKB-SubCell"/>
</dbReference>
<dbReference type="PANTHER" id="PTHR34135:SF2">
    <property type="entry name" value="LYSOZYME"/>
    <property type="match status" value="1"/>
</dbReference>
<dbReference type="GO" id="GO:0003796">
    <property type="term" value="F:lysozyme activity"/>
    <property type="evidence" value="ECO:0007669"/>
    <property type="project" value="UniProtKB-EC"/>
</dbReference>
<dbReference type="Proteomes" id="UP000655044">
    <property type="component" value="Unassembled WGS sequence"/>
</dbReference>
<dbReference type="Pfam" id="PF01183">
    <property type="entry name" value="Glyco_hydro_25"/>
    <property type="match status" value="1"/>
</dbReference>
<evidence type="ECO:0000256" key="13">
    <source>
        <dbReference type="SAM" id="SignalP"/>
    </source>
</evidence>
<dbReference type="PROSITE" id="PS00953">
    <property type="entry name" value="GLYCOSYL_HYDROL_F25_1"/>
    <property type="match status" value="1"/>
</dbReference>
<dbReference type="EC" id="3.2.1.17" evidence="4 12"/>
<dbReference type="EMBL" id="BOOI01000024">
    <property type="protein sequence ID" value="GIH84428.1"/>
    <property type="molecule type" value="Genomic_DNA"/>
</dbReference>
<keyword evidence="10 12" id="KW-0326">Glycosidase</keyword>
<evidence type="ECO:0000256" key="11">
    <source>
        <dbReference type="ARBA" id="ARBA00055588"/>
    </source>
</evidence>
<comment type="subcellular location">
    <subcellularLocation>
        <location evidence="2">Secreted</location>
    </subcellularLocation>
</comment>
<sequence>MMIASAASVAVPGPALAASAPTGLQGLDVSSYQPNVSWPSVYRAGGRFAYVKATESTTYRNPYFAAQYGGSRQAGLIRGAYHFALPHKSSGAAQAEYFVRNGGGWTADGWTLPGALDIEFNPYSSSNGLNTCYGLSPAQMTAWIRDFSDRYLQLTGRRPTVYTNTHWWQTCTGGSAAFGDHPLWLARYSSSVGTLPSGWTRHAIWQYASSGTFPGDQNLFNGTYEQLKQLATGQGGGSVPAGSTSKTATRVSFVNTVREPVRRGRSLKIVGTLSQYVSGTRKAAAGQRVTVRFKPRGSSAWKTAGTATTAANGTFRKTFKASGDGSWQVVYAGDSRRLPTRSGVDYVDVR</sequence>
<accession>A0A8J3RZY1</accession>
<evidence type="ECO:0000313" key="14">
    <source>
        <dbReference type="EMBL" id="GIH84428.1"/>
    </source>
</evidence>
<dbReference type="GO" id="GO:0009253">
    <property type="term" value="P:peptidoglycan catabolic process"/>
    <property type="evidence" value="ECO:0007669"/>
    <property type="project" value="InterPro"/>
</dbReference>
<evidence type="ECO:0000256" key="2">
    <source>
        <dbReference type="ARBA" id="ARBA00004613"/>
    </source>
</evidence>
<dbReference type="GO" id="GO:0016998">
    <property type="term" value="P:cell wall macromolecule catabolic process"/>
    <property type="evidence" value="ECO:0007669"/>
    <property type="project" value="InterPro"/>
</dbReference>
<keyword evidence="13" id="KW-0732">Signal</keyword>
<evidence type="ECO:0000256" key="10">
    <source>
        <dbReference type="ARBA" id="ARBA00023295"/>
    </source>
</evidence>
<evidence type="ECO:0000256" key="5">
    <source>
        <dbReference type="ARBA" id="ARBA00022525"/>
    </source>
</evidence>
<keyword evidence="9" id="KW-1015">Disulfide bond</keyword>
<evidence type="ECO:0000256" key="7">
    <source>
        <dbReference type="ARBA" id="ARBA00022638"/>
    </source>
</evidence>
<feature type="signal peptide" evidence="13">
    <location>
        <begin position="1"/>
        <end position="17"/>
    </location>
</feature>
<evidence type="ECO:0000256" key="1">
    <source>
        <dbReference type="ARBA" id="ARBA00000632"/>
    </source>
</evidence>
<comment type="caution">
    <text evidence="14">The sequence shown here is derived from an EMBL/GenBank/DDBJ whole genome shotgun (WGS) entry which is preliminary data.</text>
</comment>
<keyword evidence="8 12" id="KW-0378">Hydrolase</keyword>
<feature type="chain" id="PRO_5035219003" description="Lysozyme" evidence="13">
    <location>
        <begin position="18"/>
        <end position="350"/>
    </location>
</feature>
<comment type="catalytic activity">
    <reaction evidence="1 12">
        <text>Hydrolysis of (1-&gt;4)-beta-linkages between N-acetylmuramic acid and N-acetyl-D-glucosamine residues in a peptidoglycan and between N-acetyl-D-glucosamine residues in chitodextrins.</text>
        <dbReference type="EC" id="3.2.1.17"/>
    </reaction>
</comment>
<proteinExistence type="inferred from homology"/>
<dbReference type="GO" id="GO:0031640">
    <property type="term" value="P:killing of cells of another organism"/>
    <property type="evidence" value="ECO:0007669"/>
    <property type="project" value="UniProtKB-KW"/>
</dbReference>
<dbReference type="SMART" id="SM00641">
    <property type="entry name" value="Glyco_25"/>
    <property type="match status" value="1"/>
</dbReference>
<evidence type="ECO:0000313" key="15">
    <source>
        <dbReference type="Proteomes" id="UP000655044"/>
    </source>
</evidence>
<dbReference type="GO" id="GO:0042742">
    <property type="term" value="P:defense response to bacterium"/>
    <property type="evidence" value="ECO:0007669"/>
    <property type="project" value="UniProtKB-KW"/>
</dbReference>
<dbReference type="FunFam" id="3.20.20.80:FF:000060">
    <property type="entry name" value="Lysozyme M1"/>
    <property type="match status" value="1"/>
</dbReference>
<keyword evidence="7" id="KW-0081">Bacteriolytic enzyme</keyword>
<dbReference type="InterPro" id="IPR002053">
    <property type="entry name" value="Glyco_hydro_25"/>
</dbReference>
<evidence type="ECO:0000256" key="4">
    <source>
        <dbReference type="ARBA" id="ARBA00012732"/>
    </source>
</evidence>